<evidence type="ECO:0000256" key="1">
    <source>
        <dbReference type="ARBA" id="ARBA00004651"/>
    </source>
</evidence>
<evidence type="ECO:0000259" key="7">
    <source>
        <dbReference type="PROSITE" id="PS50850"/>
    </source>
</evidence>
<accession>A0A3M8CIJ8</accession>
<dbReference type="EMBL" id="RHHR01000010">
    <property type="protein sequence ID" value="RNB75187.1"/>
    <property type="molecule type" value="Genomic_DNA"/>
</dbReference>
<dbReference type="InterPro" id="IPR011701">
    <property type="entry name" value="MFS"/>
</dbReference>
<evidence type="ECO:0000256" key="4">
    <source>
        <dbReference type="ARBA" id="ARBA00022989"/>
    </source>
</evidence>
<dbReference type="PANTHER" id="PTHR11662">
    <property type="entry name" value="SOLUTE CARRIER FAMILY 17"/>
    <property type="match status" value="1"/>
</dbReference>
<proteinExistence type="predicted"/>
<dbReference type="PROSITE" id="PS50850">
    <property type="entry name" value="MFS"/>
    <property type="match status" value="1"/>
</dbReference>
<evidence type="ECO:0000256" key="3">
    <source>
        <dbReference type="ARBA" id="ARBA00022692"/>
    </source>
</evidence>
<keyword evidence="3 6" id="KW-0812">Transmembrane</keyword>
<evidence type="ECO:0000313" key="9">
    <source>
        <dbReference type="Proteomes" id="UP000282028"/>
    </source>
</evidence>
<keyword evidence="2" id="KW-0813">Transport</keyword>
<feature type="transmembrane region" description="Helical" evidence="6">
    <location>
        <begin position="56"/>
        <end position="75"/>
    </location>
</feature>
<dbReference type="OrthoDB" id="9773404at2"/>
<evidence type="ECO:0000313" key="8">
    <source>
        <dbReference type="EMBL" id="RNB75187.1"/>
    </source>
</evidence>
<dbReference type="InterPro" id="IPR036259">
    <property type="entry name" value="MFS_trans_sf"/>
</dbReference>
<keyword evidence="9" id="KW-1185">Reference proteome</keyword>
<evidence type="ECO:0000256" key="2">
    <source>
        <dbReference type="ARBA" id="ARBA00022448"/>
    </source>
</evidence>
<protein>
    <submittedName>
        <fullName evidence="8">MFS transporter</fullName>
    </submittedName>
</protein>
<name>A0A3M8CIJ8_9BACL</name>
<dbReference type="PANTHER" id="PTHR11662:SF450">
    <property type="entry name" value="BLR1003 PROTEIN"/>
    <property type="match status" value="1"/>
</dbReference>
<feature type="domain" description="Major facilitator superfamily (MFS) profile" evidence="7">
    <location>
        <begin position="18"/>
        <end position="111"/>
    </location>
</feature>
<dbReference type="Proteomes" id="UP000282028">
    <property type="component" value="Unassembled WGS sequence"/>
</dbReference>
<keyword evidence="5 6" id="KW-0472">Membrane</keyword>
<gene>
    <name evidence="8" type="ORF">EDM52_06205</name>
</gene>
<evidence type="ECO:0000256" key="5">
    <source>
        <dbReference type="ARBA" id="ARBA00023136"/>
    </source>
</evidence>
<comment type="caution">
    <text evidence="8">The sequence shown here is derived from an EMBL/GenBank/DDBJ whole genome shotgun (WGS) entry which is preliminary data.</text>
</comment>
<dbReference type="GO" id="GO:0022857">
    <property type="term" value="F:transmembrane transporter activity"/>
    <property type="evidence" value="ECO:0007669"/>
    <property type="project" value="InterPro"/>
</dbReference>
<dbReference type="InterPro" id="IPR050382">
    <property type="entry name" value="MFS_Na/Anion_cotransporter"/>
</dbReference>
<dbReference type="GO" id="GO:0005886">
    <property type="term" value="C:plasma membrane"/>
    <property type="evidence" value="ECO:0007669"/>
    <property type="project" value="UniProtKB-SubCell"/>
</dbReference>
<evidence type="ECO:0000256" key="6">
    <source>
        <dbReference type="SAM" id="Phobius"/>
    </source>
</evidence>
<reference evidence="8 9" key="1">
    <citation type="submission" date="2018-10" db="EMBL/GenBank/DDBJ databases">
        <title>Phylogenomics of Brevibacillus.</title>
        <authorList>
            <person name="Dunlap C."/>
        </authorList>
    </citation>
    <scope>NUCLEOTIDE SEQUENCE [LARGE SCALE GENOMIC DNA]</scope>
    <source>
        <strain evidence="8 9">JCM 12215</strain>
    </source>
</reference>
<dbReference type="Pfam" id="PF07690">
    <property type="entry name" value="MFS_1"/>
    <property type="match status" value="1"/>
</dbReference>
<dbReference type="AlphaFoldDB" id="A0A3M8CIJ8"/>
<dbReference type="InterPro" id="IPR020846">
    <property type="entry name" value="MFS_dom"/>
</dbReference>
<dbReference type="SUPFAM" id="SSF103473">
    <property type="entry name" value="MFS general substrate transporter"/>
    <property type="match status" value="1"/>
</dbReference>
<keyword evidence="4 6" id="KW-1133">Transmembrane helix</keyword>
<comment type="subcellular location">
    <subcellularLocation>
        <location evidence="1">Cell membrane</location>
        <topology evidence="1">Multi-pass membrane protein</topology>
    </subcellularLocation>
</comment>
<organism evidence="8 9">
    <name type="scientific">Brevibacillus invocatus</name>
    <dbReference type="NCBI Taxonomy" id="173959"/>
    <lineage>
        <taxon>Bacteria</taxon>
        <taxon>Bacillati</taxon>
        <taxon>Bacillota</taxon>
        <taxon>Bacilli</taxon>
        <taxon>Bacillales</taxon>
        <taxon>Paenibacillaceae</taxon>
        <taxon>Brevibacillus</taxon>
    </lineage>
</organism>
<dbReference type="Gene3D" id="1.20.1250.20">
    <property type="entry name" value="MFS general substrate transporter like domains"/>
    <property type="match status" value="1"/>
</dbReference>
<sequence>MGGYRINRKGGKGMKWLILFLLFVLNILNYTDKSIIGVAAADMMKDLGLNYEQWGLISSSFYWLLFIATVLGGVLSDRFGPRRVLAYMAIVFVFRSRSHRRWHQPLRDHDF</sequence>